<dbReference type="Proteomes" id="UP001302676">
    <property type="component" value="Unassembled WGS sequence"/>
</dbReference>
<comment type="caution">
    <text evidence="6">The sequence shown here is derived from an EMBL/GenBank/DDBJ whole genome shotgun (WGS) entry which is preliminary data.</text>
</comment>
<dbReference type="InterPro" id="IPR048401">
    <property type="entry name" value="SLS1_C"/>
</dbReference>
<evidence type="ECO:0000259" key="4">
    <source>
        <dbReference type="Pfam" id="PF20777"/>
    </source>
</evidence>
<dbReference type="Pfam" id="PF14611">
    <property type="entry name" value="KH_SLS1_1"/>
    <property type="match status" value="1"/>
</dbReference>
<evidence type="ECO:0000313" key="6">
    <source>
        <dbReference type="EMBL" id="KAK4145363.1"/>
    </source>
</evidence>
<name>A0AAN6V5Q6_9PEZI</name>
<keyword evidence="7" id="KW-1185">Reference proteome</keyword>
<dbReference type="Pfam" id="PF20777">
    <property type="entry name" value="KH_SLS1_2"/>
    <property type="match status" value="1"/>
</dbReference>
<reference evidence="6" key="2">
    <citation type="submission" date="2023-05" db="EMBL/GenBank/DDBJ databases">
        <authorList>
            <consortium name="Lawrence Berkeley National Laboratory"/>
            <person name="Steindorff A."/>
            <person name="Hensen N."/>
            <person name="Bonometti L."/>
            <person name="Westerberg I."/>
            <person name="Brannstrom I.O."/>
            <person name="Guillou S."/>
            <person name="Cros-Aarteil S."/>
            <person name="Calhoun S."/>
            <person name="Haridas S."/>
            <person name="Kuo A."/>
            <person name="Mondo S."/>
            <person name="Pangilinan J."/>
            <person name="Riley R."/>
            <person name="Labutti K."/>
            <person name="Andreopoulos B."/>
            <person name="Lipzen A."/>
            <person name="Chen C."/>
            <person name="Yanf M."/>
            <person name="Daum C."/>
            <person name="Ng V."/>
            <person name="Clum A."/>
            <person name="Ohm R."/>
            <person name="Martin F."/>
            <person name="Silar P."/>
            <person name="Natvig D."/>
            <person name="Lalanne C."/>
            <person name="Gautier V."/>
            <person name="Ament-Velasquez S.L."/>
            <person name="Kruys A."/>
            <person name="Hutchinson M.I."/>
            <person name="Powell A.J."/>
            <person name="Barry K."/>
            <person name="Miller A.N."/>
            <person name="Grigoriev I.V."/>
            <person name="Debuchy R."/>
            <person name="Gladieux P."/>
            <person name="Thoren M.H."/>
            <person name="Johannesson H."/>
        </authorList>
    </citation>
    <scope>NUCLEOTIDE SEQUENCE</scope>
    <source>
        <strain evidence="6">CBS 141.50</strain>
    </source>
</reference>
<dbReference type="InterPro" id="IPR048400">
    <property type="entry name" value="SLS1_N"/>
</dbReference>
<evidence type="ECO:0000259" key="5">
    <source>
        <dbReference type="Pfam" id="PF20778"/>
    </source>
</evidence>
<dbReference type="GO" id="GO:0005743">
    <property type="term" value="C:mitochondrial inner membrane"/>
    <property type="evidence" value="ECO:0007669"/>
    <property type="project" value="InterPro"/>
</dbReference>
<protein>
    <submittedName>
        <fullName evidence="6">Mitochondrial inner-membrane-bound regulator-domain-containing protein</fullName>
    </submittedName>
</protein>
<dbReference type="AlphaFoldDB" id="A0AAN6V5Q6"/>
<dbReference type="InterPro" id="IPR032741">
    <property type="entry name" value="Sls1_KH-1"/>
</dbReference>
<dbReference type="RefSeq" id="XP_062638734.1">
    <property type="nucleotide sequence ID" value="XM_062776703.1"/>
</dbReference>
<dbReference type="EMBL" id="MU853569">
    <property type="protein sequence ID" value="KAK4145363.1"/>
    <property type="molecule type" value="Genomic_DNA"/>
</dbReference>
<accession>A0AAN6V5Q6</accession>
<feature type="domain" description="SLS1 second KH" evidence="4">
    <location>
        <begin position="372"/>
        <end position="436"/>
    </location>
</feature>
<feature type="compositionally biased region" description="Polar residues" evidence="1">
    <location>
        <begin position="72"/>
        <end position="89"/>
    </location>
</feature>
<feature type="compositionally biased region" description="Basic and acidic residues" evidence="1">
    <location>
        <begin position="37"/>
        <end position="56"/>
    </location>
</feature>
<feature type="compositionally biased region" description="Low complexity" evidence="1">
    <location>
        <begin position="729"/>
        <end position="754"/>
    </location>
</feature>
<evidence type="ECO:0000256" key="1">
    <source>
        <dbReference type="SAM" id="MobiDB-lite"/>
    </source>
</evidence>
<feature type="region of interest" description="Disordered" evidence="1">
    <location>
        <begin position="728"/>
        <end position="768"/>
    </location>
</feature>
<dbReference type="Pfam" id="PF20778">
    <property type="entry name" value="SLS1_C"/>
    <property type="match status" value="1"/>
</dbReference>
<proteinExistence type="predicted"/>
<evidence type="ECO:0000313" key="7">
    <source>
        <dbReference type="Proteomes" id="UP001302676"/>
    </source>
</evidence>
<dbReference type="Pfam" id="PF20776">
    <property type="entry name" value="SLS1_N"/>
    <property type="match status" value="1"/>
</dbReference>
<dbReference type="InterPro" id="IPR048748">
    <property type="entry name" value="SLS1_KH2"/>
</dbReference>
<sequence length="908" mass="100036">MLGRRVAGSAGFVCLRCRLQLARPSKRPSLGLNASPDSRENLSGDHQYDNLSHDAELDGSEIPFQDDAGNTEAPSTTNVDGHSGIDNNTPEAPGPESPASPPIPPPLPRRYFSRGHFVAPEQEGLSVETLGKPGSVIVLREKGVASARGMPEPEEEDDPANAVDPAKLLGSREAAEAFDDILLNIHELKPEGAPTLTDFEFNRLCRNITDGFTNAQLSQYLKEYQSIKKLSGEEDPVPDLPPWILEREPWIPIVEPALQEPDPRLDGYVTKRMKSKTRLAIRILRQCWDVSNQRVLEKDGYMSIHLSDLDFGLVAFGNRKWLESLPEAILNHVKEIKFIRETRTICIIGPKPAAESISSRVDDVLSKTQTADFNVEDISPKFLDSRVLTELGSLTNSALRLDKSSKKLEVTWMDFEGKAEILENPGETAIRLLHNAQKDDARAAASLVHITPEDETQDTQNGRYLPIFSQAGKLPWHKRFSRWERWVAPVLHSKPFLPPKNLPISLPFDLDQESGRVDTAKPPSMPGQATGGDLNVVESPPGWSPQPHTDTRAVFGYVVFARPQQDTTPAGPAQAPNPPEQPDEMLPRTFLPVLPALGSLNLPNNLHELGLWHTTTVIRFAPSPDLSPELAASAPALEVHVEADHREVQSIIAVRAVKSTFTSDALFPTAAVDCRFIQQHYYSLPGSSISDYTPSIVTFLQKSHLRPWAGEINTPPVLLGVELPHHVVPSSSSPSSSTTTPNTDSHPDTNTNSDSDSDPDTPPPFPVKLDYVLSSTEIRRTVTAEHRNLKLRYTSIDAHRHGGEWAELSLDAVRVVAPSDPKQNKFASRGGSGASSSSIDDAYALVDDADSYKDLEDDGSFHKAAVRPHALGLDAEFMAKPLEWEEYMRAVRDIVGEQGRLKWHAKRS</sequence>
<dbReference type="GeneID" id="87813316"/>
<evidence type="ECO:0000259" key="3">
    <source>
        <dbReference type="Pfam" id="PF20776"/>
    </source>
</evidence>
<feature type="compositionally biased region" description="Pro residues" evidence="1">
    <location>
        <begin position="92"/>
        <end position="108"/>
    </location>
</feature>
<gene>
    <name evidence="6" type="ORF">C8A04DRAFT_10752</name>
</gene>
<organism evidence="6 7">
    <name type="scientific">Dichotomopilus funicola</name>
    <dbReference type="NCBI Taxonomy" id="1934379"/>
    <lineage>
        <taxon>Eukaryota</taxon>
        <taxon>Fungi</taxon>
        <taxon>Dikarya</taxon>
        <taxon>Ascomycota</taxon>
        <taxon>Pezizomycotina</taxon>
        <taxon>Sordariomycetes</taxon>
        <taxon>Sordariomycetidae</taxon>
        <taxon>Sordariales</taxon>
        <taxon>Chaetomiaceae</taxon>
        <taxon>Dichotomopilus</taxon>
    </lineage>
</organism>
<feature type="region of interest" description="Disordered" evidence="1">
    <location>
        <begin position="25"/>
        <end position="112"/>
    </location>
</feature>
<reference evidence="6" key="1">
    <citation type="journal article" date="2023" name="Mol. Phylogenet. Evol.">
        <title>Genome-scale phylogeny and comparative genomics of the fungal order Sordariales.</title>
        <authorList>
            <person name="Hensen N."/>
            <person name="Bonometti L."/>
            <person name="Westerberg I."/>
            <person name="Brannstrom I.O."/>
            <person name="Guillou S."/>
            <person name="Cros-Aarteil S."/>
            <person name="Calhoun S."/>
            <person name="Haridas S."/>
            <person name="Kuo A."/>
            <person name="Mondo S."/>
            <person name="Pangilinan J."/>
            <person name="Riley R."/>
            <person name="LaButti K."/>
            <person name="Andreopoulos B."/>
            <person name="Lipzen A."/>
            <person name="Chen C."/>
            <person name="Yan M."/>
            <person name="Daum C."/>
            <person name="Ng V."/>
            <person name="Clum A."/>
            <person name="Steindorff A."/>
            <person name="Ohm R.A."/>
            <person name="Martin F."/>
            <person name="Silar P."/>
            <person name="Natvig D.O."/>
            <person name="Lalanne C."/>
            <person name="Gautier V."/>
            <person name="Ament-Velasquez S.L."/>
            <person name="Kruys A."/>
            <person name="Hutchinson M.I."/>
            <person name="Powell A.J."/>
            <person name="Barry K."/>
            <person name="Miller A.N."/>
            <person name="Grigoriev I.V."/>
            <person name="Debuchy R."/>
            <person name="Gladieux P."/>
            <person name="Hiltunen Thoren M."/>
            <person name="Johannesson H."/>
        </authorList>
    </citation>
    <scope>NUCLEOTIDE SEQUENCE</scope>
    <source>
        <strain evidence="6">CBS 141.50</strain>
    </source>
</reference>
<feature type="domain" description="SLS1 first KH" evidence="2">
    <location>
        <begin position="300"/>
        <end position="367"/>
    </location>
</feature>
<evidence type="ECO:0000259" key="2">
    <source>
        <dbReference type="Pfam" id="PF14611"/>
    </source>
</evidence>
<feature type="domain" description="SLS1 N-terminal" evidence="3">
    <location>
        <begin position="176"/>
        <end position="292"/>
    </location>
</feature>
<feature type="domain" description="SLS1 C-terminal" evidence="5">
    <location>
        <begin position="473"/>
        <end position="825"/>
    </location>
</feature>